<protein>
    <recommendedName>
        <fullName evidence="5">DUF4334 domain-containing protein</fullName>
    </recommendedName>
</protein>
<sequence>MNILEKFQTIQQQGQTTTEEALQLFDELDTVDLDFMIGRWKGSGFHTNHPMDGLLETANWYGKEFINPEQVHPLLFLDSNNKIFKVDPNPILMNLTLRFPIPRNEAMKSVFTFMNPMMKTEESKARIRMMEHRQKISATMIYDYLPINDVFRKVDENIVLGLMDFKGMQQPFFFVLKRDVLV</sequence>
<reference evidence="4" key="1">
    <citation type="journal article" date="2013" name="Proc. Natl. Acad. Sci. U.S.A.">
        <title>Improving the coverage of the cyanobacterial phylum using diversity-driven genome sequencing.</title>
        <authorList>
            <person name="Shih P.M."/>
            <person name="Wu D."/>
            <person name="Latifi A."/>
            <person name="Axen S.D."/>
            <person name="Fewer D.P."/>
            <person name="Talla E."/>
            <person name="Calteau A."/>
            <person name="Cai F."/>
            <person name="Tandeau de Marsac N."/>
            <person name="Rippka R."/>
            <person name="Herdman M."/>
            <person name="Sivonen K."/>
            <person name="Coursin T."/>
            <person name="Laurent T."/>
            <person name="Goodwin L."/>
            <person name="Nolan M."/>
            <person name="Davenport K.W."/>
            <person name="Han C.S."/>
            <person name="Rubin E.M."/>
            <person name="Eisen J.A."/>
            <person name="Woyke T."/>
            <person name="Gugger M."/>
            <person name="Kerfeld C.A."/>
        </authorList>
    </citation>
    <scope>NUCLEOTIDE SEQUENCE [LARGE SCALE GENOMIC DNA]</scope>
    <source>
        <strain evidence="4">ATCC 29371 / PCC 7437</strain>
    </source>
</reference>
<proteinExistence type="predicted"/>
<gene>
    <name evidence="3" type="ordered locus">Sta7437_4350</name>
</gene>
<dbReference type="InterPro" id="IPR025951">
    <property type="entry name" value="GXWXG_dom"/>
</dbReference>
<dbReference type="Pfam" id="PF14231">
    <property type="entry name" value="GXWXG"/>
    <property type="match status" value="1"/>
</dbReference>
<name>K9Y0J2_STAC7</name>
<dbReference type="KEGG" id="scs:Sta7437_4350"/>
<dbReference type="HOGENOM" id="CLU_112092_0_0_3"/>
<dbReference type="OrthoDB" id="8905397at2"/>
<evidence type="ECO:0000259" key="1">
    <source>
        <dbReference type="Pfam" id="PF14231"/>
    </source>
</evidence>
<dbReference type="PATRIC" id="fig|111780.3.peg.4503"/>
<feature type="domain" description="GXWXG" evidence="1">
    <location>
        <begin position="23"/>
        <end position="80"/>
    </location>
</feature>
<dbReference type="Proteomes" id="UP000010473">
    <property type="component" value="Chromosome"/>
</dbReference>
<dbReference type="STRING" id="111780.Sta7437_4350"/>
<evidence type="ECO:0000259" key="2">
    <source>
        <dbReference type="Pfam" id="PF14232"/>
    </source>
</evidence>
<feature type="domain" description="DUF4334" evidence="2">
    <location>
        <begin position="123"/>
        <end position="178"/>
    </location>
</feature>
<evidence type="ECO:0008006" key="5">
    <source>
        <dbReference type="Google" id="ProtNLM"/>
    </source>
</evidence>
<dbReference type="RefSeq" id="WP_015195473.1">
    <property type="nucleotide sequence ID" value="NC_019748.1"/>
</dbReference>
<dbReference type="Pfam" id="PF14232">
    <property type="entry name" value="DUF4334"/>
    <property type="match status" value="1"/>
</dbReference>
<dbReference type="Gene3D" id="2.40.128.580">
    <property type="entry name" value="GXWXG domain"/>
    <property type="match status" value="1"/>
</dbReference>
<keyword evidence="4" id="KW-1185">Reference proteome</keyword>
<evidence type="ECO:0000313" key="4">
    <source>
        <dbReference type="Proteomes" id="UP000010473"/>
    </source>
</evidence>
<dbReference type="InterPro" id="IPR025568">
    <property type="entry name" value="DUF4334"/>
</dbReference>
<organism evidence="3 4">
    <name type="scientific">Stanieria cyanosphaera (strain ATCC 29371 / PCC 7437)</name>
    <dbReference type="NCBI Taxonomy" id="111780"/>
    <lineage>
        <taxon>Bacteria</taxon>
        <taxon>Bacillati</taxon>
        <taxon>Cyanobacteriota</taxon>
        <taxon>Cyanophyceae</taxon>
        <taxon>Pleurocapsales</taxon>
        <taxon>Dermocarpellaceae</taxon>
        <taxon>Stanieria</taxon>
    </lineage>
</organism>
<accession>K9Y0J2</accession>
<dbReference type="EMBL" id="CP003653">
    <property type="protein sequence ID" value="AFZ37819.1"/>
    <property type="molecule type" value="Genomic_DNA"/>
</dbReference>
<evidence type="ECO:0000313" key="3">
    <source>
        <dbReference type="EMBL" id="AFZ37819.1"/>
    </source>
</evidence>
<dbReference type="AlphaFoldDB" id="K9Y0J2"/>
<dbReference type="eggNOG" id="ENOG503287S">
    <property type="taxonomic scope" value="Bacteria"/>
</dbReference>